<feature type="transmembrane region" description="Helical" evidence="1">
    <location>
        <begin position="251"/>
        <end position="270"/>
    </location>
</feature>
<keyword evidence="1" id="KW-0472">Membrane</keyword>
<evidence type="ECO:0000256" key="1">
    <source>
        <dbReference type="SAM" id="Phobius"/>
    </source>
</evidence>
<feature type="transmembrane region" description="Helical" evidence="1">
    <location>
        <begin position="92"/>
        <end position="112"/>
    </location>
</feature>
<feature type="transmembrane region" description="Helical" evidence="1">
    <location>
        <begin position="65"/>
        <end position="86"/>
    </location>
</feature>
<dbReference type="Proteomes" id="UP000288607">
    <property type="component" value="Unassembled WGS sequence"/>
</dbReference>
<keyword evidence="1" id="KW-1133">Transmembrane helix</keyword>
<feature type="transmembrane region" description="Helical" evidence="1">
    <location>
        <begin position="42"/>
        <end position="58"/>
    </location>
</feature>
<evidence type="ECO:0000313" key="2">
    <source>
        <dbReference type="EMBL" id="RSX50204.1"/>
    </source>
</evidence>
<dbReference type="AlphaFoldDB" id="A0A430FBH8"/>
<feature type="transmembrane region" description="Helical" evidence="1">
    <location>
        <begin position="178"/>
        <end position="199"/>
    </location>
</feature>
<dbReference type="EMBL" id="QXGJ01000009">
    <property type="protein sequence ID" value="RSX50204.1"/>
    <property type="molecule type" value="Genomic_DNA"/>
</dbReference>
<dbReference type="OrthoDB" id="1551474at2"/>
<feature type="transmembrane region" description="Helical" evidence="1">
    <location>
        <begin position="206"/>
        <end position="239"/>
    </location>
</feature>
<proteinExistence type="predicted"/>
<accession>A0A430FBH8</accession>
<dbReference type="RefSeq" id="WP_126030561.1">
    <property type="nucleotide sequence ID" value="NZ_QXGJ01000009.1"/>
</dbReference>
<keyword evidence="1" id="KW-0812">Transmembrane</keyword>
<feature type="transmembrane region" description="Helical" evidence="1">
    <location>
        <begin position="124"/>
        <end position="147"/>
    </location>
</feature>
<reference evidence="2 3" key="1">
    <citation type="submission" date="2018-09" db="EMBL/GenBank/DDBJ databases">
        <title>Characterization of the phylogenetic diversity of five novel species belonging to the genus Bifidobacterium.</title>
        <authorList>
            <person name="Lugli G.A."/>
            <person name="Duranti S."/>
            <person name="Milani C."/>
        </authorList>
    </citation>
    <scope>NUCLEOTIDE SEQUENCE [LARGE SCALE GENOMIC DNA]</scope>
    <source>
        <strain evidence="2 3">2028B</strain>
    </source>
</reference>
<protein>
    <submittedName>
        <fullName evidence="2">Uncharacterized protein</fullName>
    </submittedName>
</protein>
<feature type="transmembrane region" description="Helical" evidence="1">
    <location>
        <begin position="403"/>
        <end position="429"/>
    </location>
</feature>
<name>A0A430FBH8_9BIFI</name>
<gene>
    <name evidence="2" type="ORF">D2E23_1752</name>
</gene>
<sequence length="443" mass="50163">MHAYLLLRWIQDHADWVLYVAVVMLPVDGTVIGGYMPYWTPVSPWLFMAYAVLNARYWQLLDRRIRLVVVMPVALLVVSVFGWVTIGFRWGTVFLTCAGLFGASACVFSLCIAKYRGLDFDRILTVMLSTYWLAFAVGVVQFVAIAFRVDFLIRFFEWFMVRSYIGGPQGSALARPQFLFAEPSYIGMHLYGVLLPLFWITRKRRILALIVTFAGGAMLMGSGVRIILDSAVAVVLSLVALVNWKRMRNRIVATVSLVPAVVFFVFFLVGNQRVQTLLSKGLISGDESVAARLLRFLILLEAGLHDIPHLIFGYGAGNIYDSFGAGMRRGLDLYARLNGGRAYYASDQWTDVQHLSTPRNMFTMSAYSSLLAEFGIMGIGIICITVFLFVHVKHAWSLMTVSWVILITYLYFQFEGYAFYALPLFIWYVETVNKVKSMQLQNE</sequence>
<evidence type="ECO:0000313" key="3">
    <source>
        <dbReference type="Proteomes" id="UP000288607"/>
    </source>
</evidence>
<keyword evidence="3" id="KW-1185">Reference proteome</keyword>
<comment type="caution">
    <text evidence="2">The sequence shown here is derived from an EMBL/GenBank/DDBJ whole genome shotgun (WGS) entry which is preliminary data.</text>
</comment>
<feature type="transmembrane region" description="Helical" evidence="1">
    <location>
        <begin position="370"/>
        <end position="391"/>
    </location>
</feature>
<organism evidence="2 3">
    <name type="scientific">Bifidobacterium callimiconis</name>
    <dbReference type="NCBI Taxonomy" id="2306973"/>
    <lineage>
        <taxon>Bacteria</taxon>
        <taxon>Bacillati</taxon>
        <taxon>Actinomycetota</taxon>
        <taxon>Actinomycetes</taxon>
        <taxon>Bifidobacteriales</taxon>
        <taxon>Bifidobacteriaceae</taxon>
        <taxon>Bifidobacterium</taxon>
    </lineage>
</organism>